<evidence type="ECO:0000256" key="6">
    <source>
        <dbReference type="ARBA" id="ARBA00022679"/>
    </source>
</evidence>
<evidence type="ECO:0000256" key="2">
    <source>
        <dbReference type="ARBA" id="ARBA00004756"/>
    </source>
</evidence>
<evidence type="ECO:0000313" key="10">
    <source>
        <dbReference type="EMBL" id="BAU22628.1"/>
    </source>
</evidence>
<gene>
    <name evidence="8" type="primary">kdsA</name>
    <name evidence="10" type="ORF">THC_0228</name>
</gene>
<evidence type="ECO:0000259" key="9">
    <source>
        <dbReference type="Pfam" id="PF00793"/>
    </source>
</evidence>
<dbReference type="RefSeq" id="WP_068512114.1">
    <property type="nucleotide sequence ID" value="NZ_AP014945.1"/>
</dbReference>
<dbReference type="AlphaFoldDB" id="A0A0U5AKL3"/>
<sequence>MAQNPFLIIAGPCVLEDLDTASYIAETLKNLTAKFGFDYIFKASFDKANRTSLYSYRGPGLEKGLEMLSFIKEKHKVKITTDVHETWQIAPVAEIVDVLQIPAFLCRQTDLLVNAGKTEKIVNVKKGQFLSPWDTKYIVEKVRSGSPKEVWLTERGTSFGYRNLVVDFRGLPVMKEYADRVIFDATHSVQLPGGGEGKSGGERHFVPYLIRAAVAVGVDGIFMEVHPEPDKALCDGPNSLPLSELEKIFSEIKALLSALQNV</sequence>
<feature type="domain" description="DAHP synthetase I/KDSA" evidence="9">
    <location>
        <begin position="4"/>
        <end position="253"/>
    </location>
</feature>
<dbReference type="GO" id="GO:0019294">
    <property type="term" value="P:keto-3-deoxy-D-manno-octulosonic acid biosynthetic process"/>
    <property type="evidence" value="ECO:0007669"/>
    <property type="project" value="UniProtKB-UniRule"/>
</dbReference>
<keyword evidence="8" id="KW-0448">Lipopolysaccharide biosynthesis</keyword>
<dbReference type="NCBIfam" id="NF003543">
    <property type="entry name" value="PRK05198.1"/>
    <property type="match status" value="1"/>
</dbReference>
<evidence type="ECO:0000256" key="3">
    <source>
        <dbReference type="ARBA" id="ARBA00004845"/>
    </source>
</evidence>
<dbReference type="NCBIfam" id="TIGR01362">
    <property type="entry name" value="KDO8P_synth"/>
    <property type="match status" value="1"/>
</dbReference>
<evidence type="ECO:0000313" key="11">
    <source>
        <dbReference type="Proteomes" id="UP000068196"/>
    </source>
</evidence>
<dbReference type="PANTHER" id="PTHR21057">
    <property type="entry name" value="PHOSPHO-2-DEHYDRO-3-DEOXYHEPTONATE ALDOLASE"/>
    <property type="match status" value="1"/>
</dbReference>
<comment type="similarity">
    <text evidence="4 8">Belongs to the KdsA family.</text>
</comment>
<evidence type="ECO:0000256" key="1">
    <source>
        <dbReference type="ARBA" id="ARBA00004496"/>
    </source>
</evidence>
<reference evidence="11" key="2">
    <citation type="journal article" date="2016" name="Int. J. Syst. Evol. Microbiol.">
        <title>Caldimicrobium thiodismutans sp. nov., a sulfur-disproportionating bacterium isolated from a hot spring.</title>
        <authorList>
            <person name="Kojima H."/>
            <person name="Umezawa K."/>
            <person name="Fukui M."/>
        </authorList>
    </citation>
    <scope>NUCLEOTIDE SEQUENCE [LARGE SCALE GENOMIC DNA]</scope>
    <source>
        <strain evidence="11">TF1</strain>
    </source>
</reference>
<comment type="subcellular location">
    <subcellularLocation>
        <location evidence="1 8">Cytoplasm</location>
    </subcellularLocation>
</comment>
<dbReference type="SUPFAM" id="SSF51569">
    <property type="entry name" value="Aldolase"/>
    <property type="match status" value="1"/>
</dbReference>
<dbReference type="InterPro" id="IPR006218">
    <property type="entry name" value="DAHP1/KDSA"/>
</dbReference>
<dbReference type="KEGG" id="cthi:THC_0228"/>
<dbReference type="PATRIC" id="fig|1653476.3.peg.234"/>
<keyword evidence="5 8" id="KW-0963">Cytoplasm</keyword>
<dbReference type="UniPathway" id="UPA00030"/>
<protein>
    <recommendedName>
        <fullName evidence="8">2-dehydro-3-deoxyphosphooctonate aldolase</fullName>
        <ecNumber evidence="8">2.5.1.55</ecNumber>
    </recommendedName>
    <alternativeName>
        <fullName evidence="8">3-deoxy-D-manno-octulosonic acid 8-phosphate synthase</fullName>
    </alternativeName>
    <alternativeName>
        <fullName evidence="8">KDO-8-phosphate synthase</fullName>
        <shortName evidence="8">KDO 8-P synthase</shortName>
        <shortName evidence="8">KDOPS</shortName>
    </alternativeName>
    <alternativeName>
        <fullName evidence="8">Phospho-2-dehydro-3-deoxyoctonate aldolase</fullName>
    </alternativeName>
</protein>
<evidence type="ECO:0000256" key="8">
    <source>
        <dbReference type="HAMAP-Rule" id="MF_00056"/>
    </source>
</evidence>
<dbReference type="GO" id="GO:0008676">
    <property type="term" value="F:3-deoxy-8-phosphooctulonate synthase activity"/>
    <property type="evidence" value="ECO:0007669"/>
    <property type="project" value="UniProtKB-UniRule"/>
</dbReference>
<comment type="pathway">
    <text evidence="3 8">Carbohydrate biosynthesis; 3-deoxy-D-manno-octulosonate biosynthesis; 3-deoxy-D-manno-octulosonate from D-ribulose 5-phosphate: step 2/3.</text>
</comment>
<dbReference type="STRING" id="1653476.THC_0228"/>
<dbReference type="HAMAP" id="MF_00056">
    <property type="entry name" value="KDO8P_synth"/>
    <property type="match status" value="1"/>
</dbReference>
<dbReference type="EMBL" id="AP014945">
    <property type="protein sequence ID" value="BAU22628.1"/>
    <property type="molecule type" value="Genomic_DNA"/>
</dbReference>
<evidence type="ECO:0000256" key="5">
    <source>
        <dbReference type="ARBA" id="ARBA00022490"/>
    </source>
</evidence>
<comment type="pathway">
    <text evidence="2">Bacterial outer membrane biogenesis; lipopolysaccharide biosynthesis.</text>
</comment>
<reference evidence="10 11" key="1">
    <citation type="journal article" date="2016" name="Int. J. Syst. Evol. Microbiol.">
        <title>Caldimicrobium thiodismutans sp. nov., a sulfur-disproportionating bacterium isolated from a hot spring, and emended description of the genus Caldimicrobium.</title>
        <authorList>
            <person name="Kojima H."/>
            <person name="Umezawa K."/>
            <person name="Fukui M."/>
        </authorList>
    </citation>
    <scope>NUCLEOTIDE SEQUENCE [LARGE SCALE GENOMIC DNA]</scope>
    <source>
        <strain evidence="10 11">TF1</strain>
    </source>
</reference>
<dbReference type="EC" id="2.5.1.55" evidence="8"/>
<dbReference type="GO" id="GO:0005737">
    <property type="term" value="C:cytoplasm"/>
    <property type="evidence" value="ECO:0007669"/>
    <property type="project" value="UniProtKB-SubCell"/>
</dbReference>
<dbReference type="Pfam" id="PF00793">
    <property type="entry name" value="DAHP_synth_1"/>
    <property type="match status" value="1"/>
</dbReference>
<accession>A0A0U5AKL3</accession>
<keyword evidence="11" id="KW-1185">Reference proteome</keyword>
<dbReference type="InterPro" id="IPR006269">
    <property type="entry name" value="KDO8P_synthase"/>
</dbReference>
<dbReference type="Proteomes" id="UP000068196">
    <property type="component" value="Chromosome"/>
</dbReference>
<dbReference type="OrthoDB" id="9776934at2"/>
<evidence type="ECO:0000256" key="7">
    <source>
        <dbReference type="ARBA" id="ARBA00049112"/>
    </source>
</evidence>
<proteinExistence type="inferred from homology"/>
<dbReference type="InterPro" id="IPR013785">
    <property type="entry name" value="Aldolase_TIM"/>
</dbReference>
<organism evidence="10 11">
    <name type="scientific">Caldimicrobium thiodismutans</name>
    <dbReference type="NCBI Taxonomy" id="1653476"/>
    <lineage>
        <taxon>Bacteria</taxon>
        <taxon>Pseudomonadati</taxon>
        <taxon>Thermodesulfobacteriota</taxon>
        <taxon>Thermodesulfobacteria</taxon>
        <taxon>Thermodesulfobacteriales</taxon>
        <taxon>Thermodesulfobacteriaceae</taxon>
        <taxon>Caldimicrobium</taxon>
    </lineage>
</organism>
<keyword evidence="6 8" id="KW-0808">Transferase</keyword>
<evidence type="ECO:0000256" key="4">
    <source>
        <dbReference type="ARBA" id="ARBA00010499"/>
    </source>
</evidence>
<dbReference type="UniPathway" id="UPA00357">
    <property type="reaction ID" value="UER00474"/>
</dbReference>
<name>A0A0U5AKL3_9BACT</name>
<comment type="catalytic activity">
    <reaction evidence="7 8">
        <text>D-arabinose 5-phosphate + phosphoenolpyruvate + H2O = 3-deoxy-alpha-D-manno-2-octulosonate-8-phosphate + phosphate</text>
        <dbReference type="Rhea" id="RHEA:14053"/>
        <dbReference type="ChEBI" id="CHEBI:15377"/>
        <dbReference type="ChEBI" id="CHEBI:43474"/>
        <dbReference type="ChEBI" id="CHEBI:57693"/>
        <dbReference type="ChEBI" id="CHEBI:58702"/>
        <dbReference type="ChEBI" id="CHEBI:85985"/>
        <dbReference type="EC" id="2.5.1.55"/>
    </reaction>
</comment>
<dbReference type="Gene3D" id="3.20.20.70">
    <property type="entry name" value="Aldolase class I"/>
    <property type="match status" value="1"/>
</dbReference>